<dbReference type="AlphaFoldDB" id="A0A2P8EB55"/>
<evidence type="ECO:0000313" key="2">
    <source>
        <dbReference type="EMBL" id="PSL06705.1"/>
    </source>
</evidence>
<gene>
    <name evidence="2" type="ORF">CLV30_10291</name>
</gene>
<proteinExistence type="predicted"/>
<sequence length="134" mass="13873">MARRATVAAGVVCAVLAWVTAGTAGLVGAAGATLLVVGFFWSGMIPLFVVRELRTGAGTGMAVLLLTYTLRLAVVLMALQVSSGLDALDERSLGVTIVACALTWILVHVVTSVRGHQPRSSARPPDFVADDPSQ</sequence>
<keyword evidence="1" id="KW-0812">Transmembrane</keyword>
<dbReference type="Proteomes" id="UP000243528">
    <property type="component" value="Unassembled WGS sequence"/>
</dbReference>
<organism evidence="2 3">
    <name type="scientific">Haloactinopolyspora alba</name>
    <dbReference type="NCBI Taxonomy" id="648780"/>
    <lineage>
        <taxon>Bacteria</taxon>
        <taxon>Bacillati</taxon>
        <taxon>Actinomycetota</taxon>
        <taxon>Actinomycetes</taxon>
        <taxon>Jiangellales</taxon>
        <taxon>Jiangellaceae</taxon>
        <taxon>Haloactinopolyspora</taxon>
    </lineage>
</organism>
<comment type="caution">
    <text evidence="2">The sequence shown here is derived from an EMBL/GenBank/DDBJ whole genome shotgun (WGS) entry which is preliminary data.</text>
</comment>
<dbReference type="EMBL" id="PYGE01000002">
    <property type="protein sequence ID" value="PSL06705.1"/>
    <property type="molecule type" value="Genomic_DNA"/>
</dbReference>
<evidence type="ECO:0000256" key="1">
    <source>
        <dbReference type="SAM" id="Phobius"/>
    </source>
</evidence>
<feature type="transmembrane region" description="Helical" evidence="1">
    <location>
        <begin position="93"/>
        <end position="113"/>
    </location>
</feature>
<reference evidence="2 3" key="1">
    <citation type="submission" date="2018-03" db="EMBL/GenBank/DDBJ databases">
        <title>Genomic Encyclopedia of Archaeal and Bacterial Type Strains, Phase II (KMG-II): from individual species to whole genera.</title>
        <authorList>
            <person name="Goeker M."/>
        </authorList>
    </citation>
    <scope>NUCLEOTIDE SEQUENCE [LARGE SCALE GENOMIC DNA]</scope>
    <source>
        <strain evidence="2 3">DSM 45211</strain>
    </source>
</reference>
<keyword evidence="1" id="KW-1133">Transmembrane helix</keyword>
<name>A0A2P8EB55_9ACTN</name>
<evidence type="ECO:0008006" key="4">
    <source>
        <dbReference type="Google" id="ProtNLM"/>
    </source>
</evidence>
<keyword evidence="1" id="KW-0472">Membrane</keyword>
<protein>
    <recommendedName>
        <fullName evidence="4">ATP synthase protein I</fullName>
    </recommendedName>
</protein>
<keyword evidence="3" id="KW-1185">Reference proteome</keyword>
<accession>A0A2P8EB55</accession>
<feature type="transmembrane region" description="Helical" evidence="1">
    <location>
        <begin position="62"/>
        <end position="81"/>
    </location>
</feature>
<feature type="transmembrane region" description="Helical" evidence="1">
    <location>
        <begin position="31"/>
        <end position="50"/>
    </location>
</feature>
<evidence type="ECO:0000313" key="3">
    <source>
        <dbReference type="Proteomes" id="UP000243528"/>
    </source>
</evidence>